<dbReference type="EMBL" id="KN847481">
    <property type="protein sequence ID" value="KIX01298.1"/>
    <property type="molecule type" value="Genomic_DNA"/>
</dbReference>
<evidence type="ECO:0000313" key="2">
    <source>
        <dbReference type="Proteomes" id="UP000053617"/>
    </source>
</evidence>
<proteinExistence type="predicted"/>
<keyword evidence="2" id="KW-1185">Reference proteome</keyword>
<accession>A0A0D2GSF9</accession>
<protein>
    <submittedName>
        <fullName evidence="1">Uncharacterized protein</fullName>
    </submittedName>
</protein>
<evidence type="ECO:0000313" key="1">
    <source>
        <dbReference type="EMBL" id="KIX01298.1"/>
    </source>
</evidence>
<dbReference type="HOGENOM" id="CLU_2251561_0_0_1"/>
<gene>
    <name evidence="1" type="ORF">Z518_09023</name>
</gene>
<reference evidence="1 2" key="1">
    <citation type="submission" date="2015-01" db="EMBL/GenBank/DDBJ databases">
        <title>The Genome Sequence of Rhinocladiella mackenzie CBS 650.93.</title>
        <authorList>
            <consortium name="The Broad Institute Genomics Platform"/>
            <person name="Cuomo C."/>
            <person name="de Hoog S."/>
            <person name="Gorbushina A."/>
            <person name="Stielow B."/>
            <person name="Teixiera M."/>
            <person name="Abouelleil A."/>
            <person name="Chapman S.B."/>
            <person name="Priest M."/>
            <person name="Young S.K."/>
            <person name="Wortman J."/>
            <person name="Nusbaum C."/>
            <person name="Birren B."/>
        </authorList>
    </citation>
    <scope>NUCLEOTIDE SEQUENCE [LARGE SCALE GENOMIC DNA]</scope>
    <source>
        <strain evidence="1 2">CBS 650.93</strain>
    </source>
</reference>
<dbReference type="AlphaFoldDB" id="A0A0D2GSF9"/>
<dbReference type="GeneID" id="25297094"/>
<name>A0A0D2GSF9_9EURO</name>
<sequence length="104" mass="11707">MVANWERYVHIQADELVEMIRRILEETKEEALEATYFECFCKPSLRPAIICAAPLVIHTFSAASFVSSYSKYYQQPPATTPQPAFSSSAVHKFSPCLETFVPGS</sequence>
<organism evidence="1 2">
    <name type="scientific">Rhinocladiella mackenziei CBS 650.93</name>
    <dbReference type="NCBI Taxonomy" id="1442369"/>
    <lineage>
        <taxon>Eukaryota</taxon>
        <taxon>Fungi</taxon>
        <taxon>Dikarya</taxon>
        <taxon>Ascomycota</taxon>
        <taxon>Pezizomycotina</taxon>
        <taxon>Eurotiomycetes</taxon>
        <taxon>Chaetothyriomycetidae</taxon>
        <taxon>Chaetothyriales</taxon>
        <taxon>Herpotrichiellaceae</taxon>
        <taxon>Rhinocladiella</taxon>
    </lineage>
</organism>
<dbReference type="Proteomes" id="UP000053617">
    <property type="component" value="Unassembled WGS sequence"/>
</dbReference>
<dbReference type="VEuPathDB" id="FungiDB:Z518_09023"/>
<dbReference type="RefSeq" id="XP_013268434.1">
    <property type="nucleotide sequence ID" value="XM_013412980.1"/>
</dbReference>